<evidence type="ECO:0000313" key="11">
    <source>
        <dbReference type="Proteomes" id="UP000007397"/>
    </source>
</evidence>
<dbReference type="InterPro" id="IPR022524">
    <property type="entry name" value="FliH_Bacilli"/>
</dbReference>
<evidence type="ECO:0000256" key="5">
    <source>
        <dbReference type="ARBA" id="ARBA00022927"/>
    </source>
</evidence>
<feature type="domain" description="Flagellar assembly protein FliH/Type III secretion system HrpE" evidence="9">
    <location>
        <begin position="103"/>
        <end position="231"/>
    </location>
</feature>
<evidence type="ECO:0000259" key="9">
    <source>
        <dbReference type="Pfam" id="PF02108"/>
    </source>
</evidence>
<evidence type="ECO:0000256" key="4">
    <source>
        <dbReference type="ARBA" id="ARBA00022795"/>
    </source>
</evidence>
<dbReference type="eggNOG" id="COG1317">
    <property type="taxonomic scope" value="Bacteria"/>
</dbReference>
<evidence type="ECO:0000256" key="2">
    <source>
        <dbReference type="ARBA" id="ARBA00006602"/>
    </source>
</evidence>
<dbReference type="Proteomes" id="UP000007397">
    <property type="component" value="Chromosome"/>
</dbReference>
<name>I0JML1_HALH3</name>
<evidence type="ECO:0000256" key="7">
    <source>
        <dbReference type="NCBIfam" id="TIGR03825"/>
    </source>
</evidence>
<keyword evidence="10" id="KW-0969">Cilium</keyword>
<keyword evidence="4" id="KW-1005">Bacterial flagellum biogenesis</keyword>
<comment type="function">
    <text evidence="1">Needed for flagellar regrowth and assembly.</text>
</comment>
<dbReference type="InterPro" id="IPR051472">
    <property type="entry name" value="T3SS_Stator/FliH"/>
</dbReference>
<dbReference type="HOGENOM" id="CLU_062625_1_2_9"/>
<dbReference type="Pfam" id="PF02108">
    <property type="entry name" value="FliH"/>
    <property type="match status" value="1"/>
</dbReference>
<dbReference type="GO" id="GO:0015031">
    <property type="term" value="P:protein transport"/>
    <property type="evidence" value="ECO:0007669"/>
    <property type="project" value="UniProtKB-KW"/>
</dbReference>
<dbReference type="KEGG" id="hhd:HBHAL_3034"/>
<dbReference type="GO" id="GO:0044781">
    <property type="term" value="P:bacterial-type flagellum organization"/>
    <property type="evidence" value="ECO:0007669"/>
    <property type="project" value="UniProtKB-KW"/>
</dbReference>
<dbReference type="PANTHER" id="PTHR34982:SF1">
    <property type="entry name" value="FLAGELLAR ASSEMBLY PROTEIN FLIH"/>
    <property type="match status" value="1"/>
</dbReference>
<keyword evidence="11" id="KW-1185">Reference proteome</keyword>
<accession>I0JML1</accession>
<protein>
    <recommendedName>
        <fullName evidence="7">Flagellar assembly protein FliH</fullName>
    </recommendedName>
</protein>
<feature type="coiled-coil region" evidence="8">
    <location>
        <begin position="27"/>
        <end position="61"/>
    </location>
</feature>
<sequence length="246" mass="28233">MSSFNQSSQRIIQIKPVEKLTPAVSVEENLCNEQEIAEQKREQAEKILEEAWEEASQLLQQAEHKIDADKKAWQEERVQLVQAAEKEGYEAGVTQGYQDYTEKLEEANHIIAKANQSYHSIVASSEETIVEIALRAAEKILNCHLEDHPESFSYLVKKVVTEVQEQPEVAIYVHPDQYSYIQSQAEELQRMTSLKTNLSIYVKDEMEPFSCVLESPFGRIDAGIDSQLKELREKVFRVVQEAVPYE</sequence>
<reference evidence="10 11" key="1">
    <citation type="journal article" date="2013" name="Environ. Microbiol.">
        <title>Chloride and organic osmolytes: a hybrid strategy to cope with elevated salinities by the moderately halophilic, chloride-dependent bacterium Halobacillus halophilus.</title>
        <authorList>
            <person name="Saum S.H."/>
            <person name="Pfeiffer F."/>
            <person name="Palm P."/>
            <person name="Rampp M."/>
            <person name="Schuster S.C."/>
            <person name="Muller V."/>
            <person name="Oesterhelt D."/>
        </authorList>
    </citation>
    <scope>NUCLEOTIDE SEQUENCE [LARGE SCALE GENOMIC DNA]</scope>
    <source>
        <strain evidence="11">ATCC 35676 / DSM 2266 / JCM 20832 / KCTC 3685 / LMG 17431 / NBRC 102448 / NCIMB 2269</strain>
    </source>
</reference>
<evidence type="ECO:0000256" key="6">
    <source>
        <dbReference type="ARBA" id="ARBA00023225"/>
    </source>
</evidence>
<evidence type="ECO:0000256" key="1">
    <source>
        <dbReference type="ARBA" id="ARBA00003041"/>
    </source>
</evidence>
<organism evidence="10 11">
    <name type="scientific">Halobacillus halophilus (strain ATCC 35676 / DSM 2266 / JCM 20832 / KCTC 3685 / LMG 17431 / NBRC 102448 / NCIMB 2269)</name>
    <name type="common">Sporosarcina halophila</name>
    <dbReference type="NCBI Taxonomy" id="866895"/>
    <lineage>
        <taxon>Bacteria</taxon>
        <taxon>Bacillati</taxon>
        <taxon>Bacillota</taxon>
        <taxon>Bacilli</taxon>
        <taxon>Bacillales</taxon>
        <taxon>Bacillaceae</taxon>
        <taxon>Halobacillus</taxon>
    </lineage>
</organism>
<dbReference type="InterPro" id="IPR018035">
    <property type="entry name" value="Flagellar_FliH/T3SS_HrpE"/>
</dbReference>
<dbReference type="STRING" id="866895.HBHAL_3034"/>
<keyword evidence="10" id="KW-0966">Cell projection</keyword>
<gene>
    <name evidence="10" type="primary">fliH</name>
    <name evidence="10" type="ordered locus">HBHAL_3034</name>
</gene>
<keyword evidence="3" id="KW-0813">Transport</keyword>
<keyword evidence="10" id="KW-0282">Flagellum</keyword>
<proteinExistence type="inferred from homology"/>
<comment type="similarity">
    <text evidence="2">Belongs to the FliH family.</text>
</comment>
<evidence type="ECO:0000313" key="10">
    <source>
        <dbReference type="EMBL" id="CCG45381.1"/>
    </source>
</evidence>
<dbReference type="PANTHER" id="PTHR34982">
    <property type="entry name" value="YOP PROTEINS TRANSLOCATION PROTEIN L"/>
    <property type="match status" value="1"/>
</dbReference>
<dbReference type="RefSeq" id="WP_014643273.1">
    <property type="nucleotide sequence ID" value="NC_017668.1"/>
</dbReference>
<keyword evidence="8" id="KW-0175">Coiled coil</keyword>
<evidence type="ECO:0000256" key="8">
    <source>
        <dbReference type="SAM" id="Coils"/>
    </source>
</evidence>
<dbReference type="AlphaFoldDB" id="I0JML1"/>
<evidence type="ECO:0000256" key="3">
    <source>
        <dbReference type="ARBA" id="ARBA00022448"/>
    </source>
</evidence>
<keyword evidence="5" id="KW-0653">Protein transport</keyword>
<dbReference type="GO" id="GO:0005829">
    <property type="term" value="C:cytosol"/>
    <property type="evidence" value="ECO:0007669"/>
    <property type="project" value="TreeGrafter"/>
</dbReference>
<dbReference type="EMBL" id="HE717023">
    <property type="protein sequence ID" value="CCG45381.1"/>
    <property type="molecule type" value="Genomic_DNA"/>
</dbReference>
<dbReference type="PATRIC" id="fig|866895.3.peg.2054"/>
<dbReference type="NCBIfam" id="TIGR03825">
    <property type="entry name" value="FliH_bacil"/>
    <property type="match status" value="1"/>
</dbReference>
<keyword evidence="6" id="KW-1006">Bacterial flagellum protein export</keyword>